<evidence type="ECO:0000313" key="4">
    <source>
        <dbReference type="EMBL" id="UNV86562.1"/>
    </source>
</evidence>
<dbReference type="PANTHER" id="PTHR12558">
    <property type="entry name" value="CELL DIVISION CYCLE 16,23,27"/>
    <property type="match status" value="1"/>
</dbReference>
<dbReference type="InterPro" id="IPR019734">
    <property type="entry name" value="TPR_rpt"/>
</dbReference>
<evidence type="ECO:0000313" key="6">
    <source>
        <dbReference type="Proteomes" id="UP000829504"/>
    </source>
</evidence>
<keyword evidence="2" id="KW-0732">Signal</keyword>
<dbReference type="RefSeq" id="WP_039408718.1">
    <property type="nucleotide sequence ID" value="NZ_CP094242.1"/>
</dbReference>
<dbReference type="PATRIC" id="fig|1056807.3.peg.1778"/>
<dbReference type="SUPFAM" id="SSF81901">
    <property type="entry name" value="HCP-like"/>
    <property type="match status" value="1"/>
</dbReference>
<dbReference type="Proteomes" id="UP000031390">
    <property type="component" value="Unassembled WGS sequence"/>
</dbReference>
<keyword evidence="1" id="KW-0802">TPR repeat</keyword>
<proteinExistence type="predicted"/>
<dbReference type="Pfam" id="PF13181">
    <property type="entry name" value="TPR_8"/>
    <property type="match status" value="1"/>
</dbReference>
<organism evidence="3 5">
    <name type="scientific">Morococcus cerebrosus</name>
    <dbReference type="NCBI Taxonomy" id="1056807"/>
    <lineage>
        <taxon>Bacteria</taxon>
        <taxon>Pseudomonadati</taxon>
        <taxon>Pseudomonadota</taxon>
        <taxon>Betaproteobacteria</taxon>
        <taxon>Neisseriales</taxon>
        <taxon>Neisseriaceae</taxon>
        <taxon>Morococcus</taxon>
    </lineage>
</organism>
<name>A0A0C1GMT5_9NEIS</name>
<protein>
    <submittedName>
        <fullName evidence="4">Tetratricopeptide repeat protein</fullName>
    </submittedName>
</protein>
<dbReference type="EMBL" id="JUFZ01000088">
    <property type="protein sequence ID" value="KIC06721.1"/>
    <property type="molecule type" value="Genomic_DNA"/>
</dbReference>
<accession>A0A0C1GMT5</accession>
<dbReference type="PROSITE" id="PS50005">
    <property type="entry name" value="TPR"/>
    <property type="match status" value="1"/>
</dbReference>
<dbReference type="SMART" id="SM00028">
    <property type="entry name" value="TPR"/>
    <property type="match status" value="2"/>
</dbReference>
<evidence type="ECO:0000313" key="3">
    <source>
        <dbReference type="EMBL" id="KIC06721.1"/>
    </source>
</evidence>
<evidence type="ECO:0000313" key="5">
    <source>
        <dbReference type="Proteomes" id="UP000031390"/>
    </source>
</evidence>
<dbReference type="Gene3D" id="1.25.40.10">
    <property type="entry name" value="Tetratricopeptide repeat domain"/>
    <property type="match status" value="2"/>
</dbReference>
<feature type="signal peptide" evidence="2">
    <location>
        <begin position="1"/>
        <end position="25"/>
    </location>
</feature>
<sequence length="619" mass="69299">MFLSPSHIRTLAAAVILLFSAQTIAAKQESAPEVKIQSQAIQKKNRRTPEARLAEQERLIAANDRAWKIFTLLGGEMALQKGDAGMALGTYMHMLDRTKSPDVAERALEMAVSLNAFEQAELIYQKWREIEPVPGAAQKRMTWLRDFLLGKNDKHLSGLDEVLAGATEEQNRRIFLLLAQTAVQQPDLAEKASAQVHKETLKYPEMPEAAIADAIYSAYDGKKKNAIAALQRLAKLDSEILPPTMLTLRLMAQRSPEILNGFFEQTDTRKLSSVWQELEITNLVANHRPDKAYSRLKTLLEDNPSPDLFIQAAILSSSRKDDLSVVNHYLEKAYQSGTSQQQSRAALIGAMTYADAKDYVKAKQWLGKINSADYIFDKTVLSASLEAEQGNGKAAWELAQRALKLPEQQGRFFSARELQRVSLFAIAKHDNPKKALSELNTLMAKASKQPDANQLLPDILYQRAMVYDKIGERDKAIADLRRQLEISPDSTSGMNALGYIMLSSPKYDLNEAFKLIQAAYQVDPENPAINDSLGWAYYLKGDAETALPYLQYAFEQYPDAEVASHLGEVLWKLGKPEDAKAIWNEGLKQEGDIGLLKETMRRFNIPVPPRKKHPSAKTK</sequence>
<evidence type="ECO:0000256" key="2">
    <source>
        <dbReference type="SAM" id="SignalP"/>
    </source>
</evidence>
<reference evidence="3 5" key="1">
    <citation type="submission" date="2014-12" db="EMBL/GenBank/DDBJ databases">
        <title>Genome sequence of Morococcus cerebrosus.</title>
        <authorList>
            <person name="Shin S.-K."/>
            <person name="Yi H."/>
        </authorList>
    </citation>
    <scope>NUCLEOTIDE SEQUENCE [LARGE SCALE GENOMIC DNA]</scope>
    <source>
        <strain evidence="3 5">CIP 81.93</strain>
    </source>
</reference>
<dbReference type="PANTHER" id="PTHR12558:SF13">
    <property type="entry name" value="CELL DIVISION CYCLE PROTEIN 27 HOMOLOG"/>
    <property type="match status" value="1"/>
</dbReference>
<dbReference type="SUPFAM" id="SSF48452">
    <property type="entry name" value="TPR-like"/>
    <property type="match status" value="1"/>
</dbReference>
<reference evidence="4 6" key="2">
    <citation type="submission" date="2022-03" db="EMBL/GenBank/DDBJ databases">
        <title>Genome sequencing of Morococcus cerebrosus.</title>
        <authorList>
            <person name="Baek M.-G."/>
            <person name="Yi H."/>
        </authorList>
    </citation>
    <scope>NUCLEOTIDE SEQUENCE [LARGE SCALE GENOMIC DNA]</scope>
    <source>
        <strain evidence="4 6">CIP 81.93</strain>
    </source>
</reference>
<dbReference type="AlphaFoldDB" id="A0A0C1GMT5"/>
<keyword evidence="6" id="KW-1185">Reference proteome</keyword>
<dbReference type="Pfam" id="PF13174">
    <property type="entry name" value="TPR_6"/>
    <property type="match status" value="1"/>
</dbReference>
<dbReference type="InterPro" id="IPR011990">
    <property type="entry name" value="TPR-like_helical_dom_sf"/>
</dbReference>
<dbReference type="Proteomes" id="UP000829504">
    <property type="component" value="Chromosome"/>
</dbReference>
<gene>
    <name evidence="3" type="ORF">MCC93_18530</name>
    <name evidence="4" type="ORF">MON37_07630</name>
</gene>
<feature type="chain" id="PRO_5002146008" evidence="2">
    <location>
        <begin position="26"/>
        <end position="619"/>
    </location>
</feature>
<feature type="repeat" description="TPR" evidence="1">
    <location>
        <begin position="457"/>
        <end position="490"/>
    </location>
</feature>
<dbReference type="EMBL" id="CP094242">
    <property type="protein sequence ID" value="UNV86562.1"/>
    <property type="molecule type" value="Genomic_DNA"/>
</dbReference>
<evidence type="ECO:0000256" key="1">
    <source>
        <dbReference type="PROSITE-ProRule" id="PRU00339"/>
    </source>
</evidence>